<sequence>MGRVQPHRKALVAMTPRSGRRNPRPFRRALNGAAGALAAVLALAFTAAGPPGGPPPAARERPVQVHLTTTSDPGGRHVVKGLESQRPLRFTRGGPPHRGVTLTVDGSTTYQTFQGGGASFTDTAAWLLKGSGALSKATREATMKRLFDPRDGIGLSFLRNPMGASDLARFDYTYDDLPAGRADPQLKHFSIGHDLAGVLPLTAEARRLDPALRVMAVPWSAPAWMKDNGSLDQGRLRAQYYAVYARYFVASLRAYRAHGVPVDYVSVQNEPTCCAGYPSMRWTGRDLARFTKRDLLPALAGARLPTKVLALDWNWNRYPAFGAPTVDDPAIRRHPNFGGVAWHGYGGDVGEQTRVHRRYPGLVMYDTEHSGGRWIADQQREDMHDLIDYTRNWGSSWIRWSLAVDQNGGPHHGGCGSCTGLLTVHHGDAAQGTVDYTIEYYTMGHLTKFVRPGARRIASTASAAVPNVAWRNPDGSLALIAYNDSAAARSVTINWQGEQATYRLPPRASATFTW</sequence>
<dbReference type="AlphaFoldDB" id="A0A1V0U4G7"/>
<protein>
    <submittedName>
        <fullName evidence="8">Glucosylceramidase</fullName>
    </submittedName>
</protein>
<name>A0A1V0U4G7_9ACTN</name>
<dbReference type="GO" id="GO:0006680">
    <property type="term" value="P:glucosylceramide catabolic process"/>
    <property type="evidence" value="ECO:0007669"/>
    <property type="project" value="TreeGrafter"/>
</dbReference>
<accession>A0A1V0U4G7</accession>
<evidence type="ECO:0000256" key="3">
    <source>
        <dbReference type="ARBA" id="ARBA00022801"/>
    </source>
</evidence>
<dbReference type="Pfam" id="PF17189">
    <property type="entry name" value="Glyco_hydro_30C"/>
    <property type="match status" value="1"/>
</dbReference>
<comment type="similarity">
    <text evidence="1 4">Belongs to the glycosyl hydrolase 30 family.</text>
</comment>
<dbReference type="GO" id="GO:0016020">
    <property type="term" value="C:membrane"/>
    <property type="evidence" value="ECO:0007669"/>
    <property type="project" value="GOC"/>
</dbReference>
<dbReference type="Pfam" id="PF02055">
    <property type="entry name" value="Glyco_hydro_30"/>
    <property type="match status" value="1"/>
</dbReference>
<proteinExistence type="inferred from homology"/>
<evidence type="ECO:0000313" key="8">
    <source>
        <dbReference type="EMBL" id="ARF59888.1"/>
    </source>
</evidence>
<evidence type="ECO:0000256" key="2">
    <source>
        <dbReference type="ARBA" id="ARBA00022729"/>
    </source>
</evidence>
<dbReference type="Gene3D" id="3.20.20.80">
    <property type="entry name" value="Glycosidases"/>
    <property type="match status" value="1"/>
</dbReference>
<dbReference type="Gene3D" id="2.60.40.1180">
    <property type="entry name" value="Golgi alpha-mannosidase II"/>
    <property type="match status" value="1"/>
</dbReference>
<evidence type="ECO:0000256" key="4">
    <source>
        <dbReference type="RuleBase" id="RU361188"/>
    </source>
</evidence>
<dbReference type="PRINTS" id="PR00843">
    <property type="entry name" value="GLHYDRLASE30"/>
</dbReference>
<dbReference type="KEGG" id="sgv:B1H19_34690"/>
<reference evidence="8 9" key="1">
    <citation type="submission" date="2017-04" db="EMBL/GenBank/DDBJ databases">
        <title>Complete Genome Sequence of Streptomyces gilvosporeus F607, a Capable Producer of Natamycin.</title>
        <authorList>
            <person name="Zong G."/>
            <person name="Zhong C."/>
            <person name="Fu J."/>
            <person name="Qin R."/>
            <person name="Cao G."/>
        </authorList>
    </citation>
    <scope>NUCLEOTIDE SEQUENCE [LARGE SCALE GENOMIC DNA]</scope>
    <source>
        <strain evidence="8 9">F607</strain>
    </source>
</reference>
<keyword evidence="2" id="KW-0732">Signal</keyword>
<feature type="domain" description="Glycosyl hydrolase family 30 beta sandwich" evidence="7">
    <location>
        <begin position="453"/>
        <end position="512"/>
    </location>
</feature>
<dbReference type="PANTHER" id="PTHR11069">
    <property type="entry name" value="GLUCOSYLCERAMIDASE"/>
    <property type="match status" value="1"/>
</dbReference>
<dbReference type="SUPFAM" id="SSF51445">
    <property type="entry name" value="(Trans)glycosidases"/>
    <property type="match status" value="1"/>
</dbReference>
<dbReference type="InterPro" id="IPR033453">
    <property type="entry name" value="Glyco_hydro_30_TIM-barrel"/>
</dbReference>
<keyword evidence="4" id="KW-0326">Glycosidase</keyword>
<dbReference type="InterPro" id="IPR013780">
    <property type="entry name" value="Glyco_hydro_b"/>
</dbReference>
<feature type="domain" description="Glycosyl hydrolase family 30 TIM-barrel" evidence="6">
    <location>
        <begin position="114"/>
        <end position="412"/>
    </location>
</feature>
<dbReference type="InterPro" id="IPR033452">
    <property type="entry name" value="GH30_C"/>
</dbReference>
<dbReference type="STRING" id="553510.B1H19_34690"/>
<keyword evidence="9" id="KW-1185">Reference proteome</keyword>
<dbReference type="GO" id="GO:0004348">
    <property type="term" value="F:glucosylceramidase activity"/>
    <property type="evidence" value="ECO:0007669"/>
    <property type="project" value="InterPro"/>
</dbReference>
<evidence type="ECO:0000313" key="9">
    <source>
        <dbReference type="Proteomes" id="UP000192726"/>
    </source>
</evidence>
<feature type="compositionally biased region" description="Basic residues" evidence="5">
    <location>
        <begin position="1"/>
        <end position="10"/>
    </location>
</feature>
<dbReference type="Proteomes" id="UP000192726">
    <property type="component" value="Chromosome"/>
</dbReference>
<dbReference type="SUPFAM" id="SSF51011">
    <property type="entry name" value="Glycosyl hydrolase domain"/>
    <property type="match status" value="1"/>
</dbReference>
<keyword evidence="3 4" id="KW-0378">Hydrolase</keyword>
<organism evidence="8 9">
    <name type="scientific">Streptomyces gilvosporeus</name>
    <dbReference type="NCBI Taxonomy" id="553510"/>
    <lineage>
        <taxon>Bacteria</taxon>
        <taxon>Bacillati</taxon>
        <taxon>Actinomycetota</taxon>
        <taxon>Actinomycetes</taxon>
        <taxon>Kitasatosporales</taxon>
        <taxon>Streptomycetaceae</taxon>
        <taxon>Streptomyces</taxon>
    </lineage>
</organism>
<feature type="region of interest" description="Disordered" evidence="5">
    <location>
        <begin position="1"/>
        <end position="25"/>
    </location>
</feature>
<dbReference type="EMBL" id="CP020569">
    <property type="protein sequence ID" value="ARF59888.1"/>
    <property type="molecule type" value="Genomic_DNA"/>
</dbReference>
<gene>
    <name evidence="8" type="ORF">B1H19_34690</name>
</gene>
<dbReference type="InterPro" id="IPR001139">
    <property type="entry name" value="Glyco_hydro_30"/>
</dbReference>
<evidence type="ECO:0000256" key="5">
    <source>
        <dbReference type="SAM" id="MobiDB-lite"/>
    </source>
</evidence>
<evidence type="ECO:0000256" key="1">
    <source>
        <dbReference type="ARBA" id="ARBA00005382"/>
    </source>
</evidence>
<dbReference type="RefSeq" id="WP_083110061.1">
    <property type="nucleotide sequence ID" value="NZ_CP020569.1"/>
</dbReference>
<dbReference type="InterPro" id="IPR017853">
    <property type="entry name" value="GH"/>
</dbReference>
<evidence type="ECO:0000259" key="7">
    <source>
        <dbReference type="Pfam" id="PF17189"/>
    </source>
</evidence>
<dbReference type="PANTHER" id="PTHR11069:SF23">
    <property type="entry name" value="LYSOSOMAL ACID GLUCOSYLCERAMIDASE"/>
    <property type="match status" value="1"/>
</dbReference>
<evidence type="ECO:0000259" key="6">
    <source>
        <dbReference type="Pfam" id="PF02055"/>
    </source>
</evidence>